<dbReference type="Proteomes" id="UP001499951">
    <property type="component" value="Unassembled WGS sequence"/>
</dbReference>
<dbReference type="RefSeq" id="WP_166930424.1">
    <property type="nucleotide sequence ID" value="NZ_BAAADD010000001.1"/>
</dbReference>
<comment type="caution">
    <text evidence="4">The sequence shown here is derived from an EMBL/GenBank/DDBJ whole genome shotgun (WGS) entry which is preliminary data.</text>
</comment>
<dbReference type="Gene3D" id="1.10.40.110">
    <property type="match status" value="1"/>
</dbReference>
<evidence type="ECO:0000256" key="2">
    <source>
        <dbReference type="ARBA" id="ARBA00005791"/>
    </source>
</evidence>
<name>A0ABN1E0F9_9PROT</name>
<sequence length="326" mass="35453">MTLKDRLTEALNATPAENTHRRDILDAALNAGETDAQIGAALSRLIDAREQKAAQLEKNGQAAQAKAERDEAVALRLLADPGATQTASGTAPAPAGKKGPVFTRLQMILGGVAVVALGVGLWQALKPAEDVDLSKPQGGQEIAVFKDDHTMGNPNAPIKVLEYAAPMCPICARFTAEEFPAFKREFIDTGRVFFIFRIYPLGAPDGAIAGIVRCLPKERFFPYMEMMYREQSQWDPDGYQIPDVSGAIVKLAAREGLSEEKARTCMADRAALERVNEIAQDAQVRYQIEGTPTFVMNGQVVNFPPTSQTRLEVLRLRINSLTNGGQ</sequence>
<feature type="domain" description="Thioredoxin" evidence="3">
    <location>
        <begin position="122"/>
        <end position="319"/>
    </location>
</feature>
<dbReference type="PROSITE" id="PS51352">
    <property type="entry name" value="THIOREDOXIN_2"/>
    <property type="match status" value="1"/>
</dbReference>
<proteinExistence type="inferred from homology"/>
<comment type="function">
    <text evidence="1">May be required for disulfide bond formation in some proteins.</text>
</comment>
<reference evidence="4 5" key="1">
    <citation type="journal article" date="2019" name="Int. J. Syst. Evol. Microbiol.">
        <title>The Global Catalogue of Microorganisms (GCM) 10K type strain sequencing project: providing services to taxonomists for standard genome sequencing and annotation.</title>
        <authorList>
            <consortium name="The Broad Institute Genomics Platform"/>
            <consortium name="The Broad Institute Genome Sequencing Center for Infectious Disease"/>
            <person name="Wu L."/>
            <person name="Ma J."/>
        </authorList>
    </citation>
    <scope>NUCLEOTIDE SEQUENCE [LARGE SCALE GENOMIC DNA]</scope>
    <source>
        <strain evidence="4 5">JCM 15089</strain>
    </source>
</reference>
<dbReference type="SUPFAM" id="SSF52833">
    <property type="entry name" value="Thioredoxin-like"/>
    <property type="match status" value="1"/>
</dbReference>
<dbReference type="EMBL" id="BAAADD010000001">
    <property type="protein sequence ID" value="GAA0556557.1"/>
    <property type="molecule type" value="Genomic_DNA"/>
</dbReference>
<dbReference type="InterPro" id="IPR013766">
    <property type="entry name" value="Thioredoxin_domain"/>
</dbReference>
<dbReference type="PANTHER" id="PTHR13887:SF56">
    <property type="entry name" value="THIOREDOXIN-LIKE REDUCTASE RV2466C"/>
    <property type="match status" value="1"/>
</dbReference>
<evidence type="ECO:0000259" key="3">
    <source>
        <dbReference type="PROSITE" id="PS51352"/>
    </source>
</evidence>
<evidence type="ECO:0000313" key="5">
    <source>
        <dbReference type="Proteomes" id="UP001499951"/>
    </source>
</evidence>
<dbReference type="PANTHER" id="PTHR13887">
    <property type="entry name" value="GLUTATHIONE S-TRANSFERASE KAPPA"/>
    <property type="match status" value="1"/>
</dbReference>
<gene>
    <name evidence="4" type="ORF">GCM10008942_01290</name>
</gene>
<evidence type="ECO:0000256" key="1">
    <source>
        <dbReference type="ARBA" id="ARBA00003565"/>
    </source>
</evidence>
<evidence type="ECO:0000313" key="4">
    <source>
        <dbReference type="EMBL" id="GAA0556557.1"/>
    </source>
</evidence>
<accession>A0ABN1E0F9</accession>
<organism evidence="4 5">
    <name type="scientific">Rhizomicrobium electricum</name>
    <dbReference type="NCBI Taxonomy" id="480070"/>
    <lineage>
        <taxon>Bacteria</taxon>
        <taxon>Pseudomonadati</taxon>
        <taxon>Pseudomonadota</taxon>
        <taxon>Alphaproteobacteria</taxon>
        <taxon>Micropepsales</taxon>
        <taxon>Micropepsaceae</taxon>
        <taxon>Rhizomicrobium</taxon>
    </lineage>
</organism>
<dbReference type="Pfam" id="PF13462">
    <property type="entry name" value="Thioredoxin_4"/>
    <property type="match status" value="1"/>
</dbReference>
<dbReference type="InterPro" id="IPR036249">
    <property type="entry name" value="Thioredoxin-like_sf"/>
</dbReference>
<dbReference type="Gene3D" id="3.40.30.10">
    <property type="entry name" value="Glutaredoxin"/>
    <property type="match status" value="1"/>
</dbReference>
<keyword evidence="5" id="KW-1185">Reference proteome</keyword>
<dbReference type="InterPro" id="IPR012336">
    <property type="entry name" value="Thioredoxin-like_fold"/>
</dbReference>
<comment type="similarity">
    <text evidence="2">Belongs to the thioredoxin family. DsbA subfamily.</text>
</comment>
<protein>
    <recommendedName>
        <fullName evidence="3">Thioredoxin domain-containing protein</fullName>
    </recommendedName>
</protein>